<sequence>MKLESTITAENINQNLLDVRYAVRGPIVDRAIQLERELAKGVPRPFPRVVRANIGDCHALGQKPFTFIRQVLALVSCPQLLSLADIPTDVKSRVQELLADCK</sequence>
<dbReference type="EMBL" id="JBEUOH010000016">
    <property type="protein sequence ID" value="KAL0871555.1"/>
    <property type="molecule type" value="Genomic_DNA"/>
</dbReference>
<dbReference type="InterPro" id="IPR045088">
    <property type="entry name" value="ALAT1/2-like"/>
</dbReference>
<keyword evidence="5" id="KW-0663">Pyridoxal phosphate</keyword>
<organism evidence="6 7">
    <name type="scientific">Loxostege sticticalis</name>
    <name type="common">Beet webworm moth</name>
    <dbReference type="NCBI Taxonomy" id="481309"/>
    <lineage>
        <taxon>Eukaryota</taxon>
        <taxon>Metazoa</taxon>
        <taxon>Ecdysozoa</taxon>
        <taxon>Arthropoda</taxon>
        <taxon>Hexapoda</taxon>
        <taxon>Insecta</taxon>
        <taxon>Pterygota</taxon>
        <taxon>Neoptera</taxon>
        <taxon>Endopterygota</taxon>
        <taxon>Lepidoptera</taxon>
        <taxon>Glossata</taxon>
        <taxon>Ditrysia</taxon>
        <taxon>Pyraloidea</taxon>
        <taxon>Crambidae</taxon>
        <taxon>Pyraustinae</taxon>
        <taxon>Loxostege</taxon>
    </lineage>
</organism>
<proteinExistence type="predicted"/>
<keyword evidence="3" id="KW-0032">Aminotransferase</keyword>
<evidence type="ECO:0000256" key="1">
    <source>
        <dbReference type="ARBA" id="ARBA00001933"/>
    </source>
</evidence>
<reference evidence="6 7" key="1">
    <citation type="submission" date="2024-06" db="EMBL/GenBank/DDBJ databases">
        <title>A chromosome-level genome assembly of beet webworm, Loxostege sticticalis.</title>
        <authorList>
            <person name="Zhang Y."/>
        </authorList>
    </citation>
    <scope>NUCLEOTIDE SEQUENCE [LARGE SCALE GENOMIC DNA]</scope>
    <source>
        <strain evidence="6">AQ026</strain>
        <tissue evidence="6">Whole body</tissue>
    </source>
</reference>
<comment type="caution">
    <text evidence="6">The sequence shown here is derived from an EMBL/GenBank/DDBJ whole genome shotgun (WGS) entry which is preliminary data.</text>
</comment>
<evidence type="ECO:0000256" key="2">
    <source>
        <dbReference type="ARBA" id="ARBA00011738"/>
    </source>
</evidence>
<gene>
    <name evidence="6" type="ORF">ABMA27_004090</name>
</gene>
<keyword evidence="4" id="KW-0808">Transferase</keyword>
<dbReference type="Proteomes" id="UP001549920">
    <property type="component" value="Unassembled WGS sequence"/>
</dbReference>
<evidence type="ECO:0000313" key="7">
    <source>
        <dbReference type="Proteomes" id="UP001549920"/>
    </source>
</evidence>
<comment type="subunit">
    <text evidence="2">Homodimer.</text>
</comment>
<accession>A0ABR3HMC3</accession>
<evidence type="ECO:0000256" key="4">
    <source>
        <dbReference type="ARBA" id="ARBA00022679"/>
    </source>
</evidence>
<dbReference type="Gene3D" id="1.10.287.1970">
    <property type="match status" value="1"/>
</dbReference>
<evidence type="ECO:0000313" key="6">
    <source>
        <dbReference type="EMBL" id="KAL0871555.1"/>
    </source>
</evidence>
<evidence type="ECO:0000256" key="5">
    <source>
        <dbReference type="ARBA" id="ARBA00022898"/>
    </source>
</evidence>
<comment type="cofactor">
    <cofactor evidence="1">
        <name>pyridoxal 5'-phosphate</name>
        <dbReference type="ChEBI" id="CHEBI:597326"/>
    </cofactor>
</comment>
<dbReference type="PANTHER" id="PTHR11751:SF29">
    <property type="entry name" value="ALANINE TRANSAMINASE"/>
    <property type="match status" value="1"/>
</dbReference>
<name>A0ABR3HMC3_LOXSC</name>
<dbReference type="PANTHER" id="PTHR11751">
    <property type="entry name" value="ALANINE AMINOTRANSFERASE"/>
    <property type="match status" value="1"/>
</dbReference>
<keyword evidence="7" id="KW-1185">Reference proteome</keyword>
<protein>
    <submittedName>
        <fullName evidence="6">Uncharacterized protein</fullName>
    </submittedName>
</protein>
<evidence type="ECO:0000256" key="3">
    <source>
        <dbReference type="ARBA" id="ARBA00022576"/>
    </source>
</evidence>